<dbReference type="Proteomes" id="UP000239425">
    <property type="component" value="Unassembled WGS sequence"/>
</dbReference>
<dbReference type="EMBL" id="PHHC01000094">
    <property type="protein sequence ID" value="PPE03574.1"/>
    <property type="molecule type" value="Genomic_DNA"/>
</dbReference>
<evidence type="ECO:0000313" key="3">
    <source>
        <dbReference type="Proteomes" id="UP000239425"/>
    </source>
</evidence>
<dbReference type="PANTHER" id="PTHR30007:SF0">
    <property type="entry name" value="TRANSPOSASE"/>
    <property type="match status" value="1"/>
</dbReference>
<sequence>MLPKNFPTYFTLHSCYRSFRIKRIWEKVLITLVKIIRIKAGESKNPSDRRIDSHSVKITGPCEQSGIDGGKKIKDPKCHSVVDTQGNFVHGTVYDANHSRGGNVF</sequence>
<gene>
    <name evidence="2" type="ORF">HCUR_01001</name>
</gene>
<dbReference type="RefSeq" id="WP_104206992.1">
    <property type="nucleotide sequence ID" value="NZ_PHHC01000094.1"/>
</dbReference>
<organism evidence="2 3">
    <name type="scientific">Holospora curviuscula</name>
    <dbReference type="NCBI Taxonomy" id="1082868"/>
    <lineage>
        <taxon>Bacteria</taxon>
        <taxon>Pseudomonadati</taxon>
        <taxon>Pseudomonadota</taxon>
        <taxon>Alphaproteobacteria</taxon>
        <taxon>Holosporales</taxon>
        <taxon>Holosporaceae</taxon>
        <taxon>Holospora</taxon>
    </lineage>
</organism>
<protein>
    <submittedName>
        <fullName evidence="2">Uncharacterized protein</fullName>
    </submittedName>
</protein>
<dbReference type="AlphaFoldDB" id="A0A2S5R8B8"/>
<name>A0A2S5R8B8_9PROT</name>
<comment type="caution">
    <text evidence="2">The sequence shown here is derived from an EMBL/GenBank/DDBJ whole genome shotgun (WGS) entry which is preliminary data.</text>
</comment>
<keyword evidence="3" id="KW-1185">Reference proteome</keyword>
<evidence type="ECO:0000256" key="1">
    <source>
        <dbReference type="SAM" id="MobiDB-lite"/>
    </source>
</evidence>
<evidence type="ECO:0000313" key="2">
    <source>
        <dbReference type="EMBL" id="PPE03574.1"/>
    </source>
</evidence>
<reference evidence="2 3" key="1">
    <citation type="submission" date="2017-11" db="EMBL/GenBank/DDBJ databases">
        <title>Comparative genomic analysis of Holospora spp., intranuclear symbionts of paramecia.</title>
        <authorList>
            <person name="Garushyants S.K."/>
            <person name="Beliavskaya A."/>
            <person name="Malko D.B."/>
            <person name="Logacheva M.D."/>
            <person name="Rautian M.S."/>
            <person name="Gelfand M.S."/>
        </authorList>
    </citation>
    <scope>NUCLEOTIDE SEQUENCE [LARGE SCALE GENOMIC DNA]</scope>
    <source>
        <strain evidence="3">02AZ16</strain>
    </source>
</reference>
<proteinExistence type="predicted"/>
<accession>A0A2S5R8B8</accession>
<dbReference type="PANTHER" id="PTHR30007">
    <property type="entry name" value="PHP DOMAIN PROTEIN"/>
    <property type="match status" value="1"/>
</dbReference>
<feature type="region of interest" description="Disordered" evidence="1">
    <location>
        <begin position="44"/>
        <end position="71"/>
    </location>
</feature>
<dbReference type="OrthoDB" id="9798237at2"/>
<feature type="compositionally biased region" description="Basic and acidic residues" evidence="1">
    <location>
        <begin position="44"/>
        <end position="55"/>
    </location>
</feature>